<reference evidence="1 2" key="1">
    <citation type="journal article" date="2019" name="Sci. Rep.">
        <title>Orb-weaving spider Araneus ventricosus genome elucidates the spidroin gene catalogue.</title>
        <authorList>
            <person name="Kono N."/>
            <person name="Nakamura H."/>
            <person name="Ohtoshi R."/>
            <person name="Moran D.A.P."/>
            <person name="Shinohara A."/>
            <person name="Yoshida Y."/>
            <person name="Fujiwara M."/>
            <person name="Mori M."/>
            <person name="Tomita M."/>
            <person name="Arakawa K."/>
        </authorList>
    </citation>
    <scope>NUCLEOTIDE SEQUENCE [LARGE SCALE GENOMIC DNA]</scope>
</reference>
<organism evidence="1 2">
    <name type="scientific">Araneus ventricosus</name>
    <name type="common">Orbweaver spider</name>
    <name type="synonym">Epeira ventricosa</name>
    <dbReference type="NCBI Taxonomy" id="182803"/>
    <lineage>
        <taxon>Eukaryota</taxon>
        <taxon>Metazoa</taxon>
        <taxon>Ecdysozoa</taxon>
        <taxon>Arthropoda</taxon>
        <taxon>Chelicerata</taxon>
        <taxon>Arachnida</taxon>
        <taxon>Araneae</taxon>
        <taxon>Araneomorphae</taxon>
        <taxon>Entelegynae</taxon>
        <taxon>Araneoidea</taxon>
        <taxon>Araneidae</taxon>
        <taxon>Araneus</taxon>
    </lineage>
</organism>
<dbReference type="AlphaFoldDB" id="A0A4Y2M693"/>
<name>A0A4Y2M693_ARAVE</name>
<proteinExistence type="predicted"/>
<dbReference type="EMBL" id="BGPR01006802">
    <property type="protein sequence ID" value="GBN21983.1"/>
    <property type="molecule type" value="Genomic_DNA"/>
</dbReference>
<sequence>MTHVQTPVKQGHEKSWTLVVHGNNYFILESIKPRHLPPLWLLQGGPHFGLREVGVSVCRIVRFHKQSSCLLLPGLSSDGNKTLMICSIDSLKEVHGLPPT</sequence>
<evidence type="ECO:0000313" key="2">
    <source>
        <dbReference type="Proteomes" id="UP000499080"/>
    </source>
</evidence>
<evidence type="ECO:0000313" key="1">
    <source>
        <dbReference type="EMBL" id="GBN21983.1"/>
    </source>
</evidence>
<accession>A0A4Y2M693</accession>
<dbReference type="Proteomes" id="UP000499080">
    <property type="component" value="Unassembled WGS sequence"/>
</dbReference>
<protein>
    <submittedName>
        <fullName evidence="1">Uncharacterized protein</fullName>
    </submittedName>
</protein>
<gene>
    <name evidence="1" type="ORF">AVEN_81071_1</name>
</gene>
<keyword evidence="2" id="KW-1185">Reference proteome</keyword>
<comment type="caution">
    <text evidence="1">The sequence shown here is derived from an EMBL/GenBank/DDBJ whole genome shotgun (WGS) entry which is preliminary data.</text>
</comment>